<dbReference type="InterPro" id="IPR027417">
    <property type="entry name" value="P-loop_NTPase"/>
</dbReference>
<reference evidence="5 6" key="1">
    <citation type="submission" date="2010-12" db="EMBL/GenBank/DDBJ databases">
        <authorList>
            <person name="Muzny D."/>
            <person name="Qin X."/>
            <person name="Deng J."/>
            <person name="Jiang H."/>
            <person name="Liu Y."/>
            <person name="Qu J."/>
            <person name="Song X.-Z."/>
            <person name="Zhang L."/>
            <person name="Thornton R."/>
            <person name="Coyle M."/>
            <person name="Francisco L."/>
            <person name="Jackson L."/>
            <person name="Javaid M."/>
            <person name="Korchina V."/>
            <person name="Kovar C."/>
            <person name="Mata R."/>
            <person name="Mathew T."/>
            <person name="Ngo R."/>
            <person name="Nguyen L."/>
            <person name="Nguyen N."/>
            <person name="Okwuonu G."/>
            <person name="Ongeri F."/>
            <person name="Pham C."/>
            <person name="Simmons D."/>
            <person name="Wilczek-Boney K."/>
            <person name="Hale W."/>
            <person name="Jakkamsetti A."/>
            <person name="Pham P."/>
            <person name="Ruth R."/>
            <person name="San Lucas F."/>
            <person name="Warren J."/>
            <person name="Zhang J."/>
            <person name="Zhao Z."/>
            <person name="Zhou C."/>
            <person name="Zhu D."/>
            <person name="Lee S."/>
            <person name="Bess C."/>
            <person name="Blankenburg K."/>
            <person name="Forbes L."/>
            <person name="Fu Q."/>
            <person name="Gubbala S."/>
            <person name="Hirani K."/>
            <person name="Jayaseelan J.C."/>
            <person name="Lara F."/>
            <person name="Munidasa M."/>
            <person name="Palculict T."/>
            <person name="Patil S."/>
            <person name="Pu L.-L."/>
            <person name="Saada N."/>
            <person name="Tang L."/>
            <person name="Weissenberger G."/>
            <person name="Zhu Y."/>
            <person name="Hemphill L."/>
            <person name="Shang Y."/>
            <person name="Youmans B."/>
            <person name="Ayvaz T."/>
            <person name="Ross M."/>
            <person name="Santibanez J."/>
            <person name="Aqrawi P."/>
            <person name="Gross S."/>
            <person name="Joshi V."/>
            <person name="Fowler G."/>
            <person name="Nazareth L."/>
            <person name="Reid J."/>
            <person name="Worley K."/>
            <person name="Petrosino J."/>
            <person name="Highlander S."/>
            <person name="Gibbs R."/>
        </authorList>
    </citation>
    <scope>NUCLEOTIDE SEQUENCE [LARGE SCALE GENOMIC DNA]</scope>
    <source>
        <strain evidence="5 6">ATCC 23263</strain>
    </source>
</reference>
<accession>E6MFP6</accession>
<keyword evidence="3" id="KW-0175">Coiled coil</keyword>
<sequence>MLLSIQHLNFGYGSHTIFKDLSITVQEKEKIGLIGDNGSGKTTFFNLLTCSLLPDNGTIHLKQDIIIGYLRQDPQFKPGQTLHSFFLSHFSTLLEMEHQMQVLQDRIDRASIDEQAVLAQELSEIQEVYAKKGGYEYPSRIRGVTIGLGFKLTDLKKSIDTFSGGQKTRIALGALLLSAPDLLMLDEPTNYLDLQTVAWLENYLKSYPNAFIIISHDRYFLNHVCSRVIEIAHHQFLSFEGNYSDFLVKKRKYDQARQAAIARNNKEMARQQAIIDQLRSRHSVKNIKRAKSRETKLAKMTYFQEVQADHEVKLRFEPPVRSADDVLKVSHLVKNFDQQTVIQDLSFKVFRGDKIGIIGPNGVGKSTLLRLLMRQFPADSGRLLFGQKVQTGYYSQEATDSDAYGAITLIDALRSVDCHLSDGEIRRILARFLFTGDSVFKATTDLSGGEMARLRLAMLMISDANFLLLDEPTNHIDMATKEILEDALADYEGTLLAVSHDRYFLNKVATKILALSPAGATLFEGNYDDYYQHLSQMSAVQQKESFSVSKKTKTAERKNAKAARALEQDRRRKKNLLKTLEKKIEACDDKIADLESLMCQPDFYNDIEQVSQITHDYDVLKKESNQLLNQWEDLALDLEDA</sequence>
<dbReference type="InterPro" id="IPR032524">
    <property type="entry name" value="ABC_tran_C"/>
</dbReference>
<dbReference type="InterPro" id="IPR003593">
    <property type="entry name" value="AAA+_ATPase"/>
</dbReference>
<feature type="coiled-coil region" evidence="3">
    <location>
        <begin position="563"/>
        <end position="597"/>
    </location>
</feature>
<keyword evidence="1" id="KW-0547">Nucleotide-binding</keyword>
<dbReference type="HOGENOM" id="CLU_000604_36_0_9"/>
<feature type="domain" description="ABC transporter" evidence="4">
    <location>
        <begin position="3"/>
        <end position="265"/>
    </location>
</feature>
<evidence type="ECO:0000313" key="6">
    <source>
        <dbReference type="Proteomes" id="UP000004754"/>
    </source>
</evidence>
<dbReference type="InterPro" id="IPR032781">
    <property type="entry name" value="ABC_tran_Xtn"/>
</dbReference>
<dbReference type="Pfam" id="PF16326">
    <property type="entry name" value="ABC_tran_CTD"/>
    <property type="match status" value="1"/>
</dbReference>
<feature type="domain" description="ABC transporter" evidence="4">
    <location>
        <begin position="327"/>
        <end position="543"/>
    </location>
</feature>
<dbReference type="InterPro" id="IPR037118">
    <property type="entry name" value="Val-tRNA_synth_C_sf"/>
</dbReference>
<keyword evidence="6" id="KW-1185">Reference proteome</keyword>
<dbReference type="GO" id="GO:0016887">
    <property type="term" value="F:ATP hydrolysis activity"/>
    <property type="evidence" value="ECO:0007669"/>
    <property type="project" value="InterPro"/>
</dbReference>
<dbReference type="SUPFAM" id="SSF52540">
    <property type="entry name" value="P-loop containing nucleoside triphosphate hydrolases"/>
    <property type="match status" value="2"/>
</dbReference>
<name>E6MFP6_9FIRM</name>
<dbReference type="CDD" id="cd03221">
    <property type="entry name" value="ABCF_EF-3"/>
    <property type="match status" value="2"/>
</dbReference>
<keyword evidence="2 5" id="KW-0067">ATP-binding</keyword>
<dbReference type="InterPro" id="IPR017871">
    <property type="entry name" value="ABC_transporter-like_CS"/>
</dbReference>
<dbReference type="SMART" id="SM00382">
    <property type="entry name" value="AAA"/>
    <property type="match status" value="2"/>
</dbReference>
<evidence type="ECO:0000256" key="2">
    <source>
        <dbReference type="ARBA" id="ARBA00022840"/>
    </source>
</evidence>
<dbReference type="Pfam" id="PF12848">
    <property type="entry name" value="ABC_tran_Xtn"/>
    <property type="match status" value="1"/>
</dbReference>
<dbReference type="GO" id="GO:0005524">
    <property type="term" value="F:ATP binding"/>
    <property type="evidence" value="ECO:0007669"/>
    <property type="project" value="UniProtKB-KW"/>
</dbReference>
<dbReference type="OrthoDB" id="9801441at2"/>
<dbReference type="EMBL" id="AEQN01000014">
    <property type="protein sequence ID" value="EFV02041.1"/>
    <property type="molecule type" value="Genomic_DNA"/>
</dbReference>
<dbReference type="Pfam" id="PF00005">
    <property type="entry name" value="ABC_tran"/>
    <property type="match status" value="2"/>
</dbReference>
<proteinExistence type="predicted"/>
<dbReference type="RefSeq" id="WP_006598231.1">
    <property type="nucleotide sequence ID" value="NZ_GL622359.1"/>
</dbReference>
<dbReference type="Proteomes" id="UP000004754">
    <property type="component" value="Unassembled WGS sequence"/>
</dbReference>
<dbReference type="InterPro" id="IPR051309">
    <property type="entry name" value="ABCF_ATPase"/>
</dbReference>
<dbReference type="PANTHER" id="PTHR42855">
    <property type="entry name" value="ABC TRANSPORTER ATP-BINDING SUBUNIT"/>
    <property type="match status" value="1"/>
</dbReference>
<evidence type="ECO:0000256" key="1">
    <source>
        <dbReference type="ARBA" id="ARBA00022741"/>
    </source>
</evidence>
<dbReference type="STRING" id="887929.HMP0721_0807"/>
<evidence type="ECO:0000256" key="3">
    <source>
        <dbReference type="SAM" id="Coils"/>
    </source>
</evidence>
<evidence type="ECO:0000313" key="5">
    <source>
        <dbReference type="EMBL" id="EFV02041.1"/>
    </source>
</evidence>
<dbReference type="GO" id="GO:0003677">
    <property type="term" value="F:DNA binding"/>
    <property type="evidence" value="ECO:0007669"/>
    <property type="project" value="InterPro"/>
</dbReference>
<dbReference type="InterPro" id="IPR003439">
    <property type="entry name" value="ABC_transporter-like_ATP-bd"/>
</dbReference>
<dbReference type="AlphaFoldDB" id="E6MFP6"/>
<dbReference type="NCBIfam" id="NF000355">
    <property type="entry name" value="ribo_prot_ABC_F"/>
    <property type="match status" value="1"/>
</dbReference>
<evidence type="ECO:0000259" key="4">
    <source>
        <dbReference type="PROSITE" id="PS50893"/>
    </source>
</evidence>
<dbReference type="eggNOG" id="COG0488">
    <property type="taxonomic scope" value="Bacteria"/>
</dbReference>
<dbReference type="Gene3D" id="1.10.287.380">
    <property type="entry name" value="Valyl-tRNA synthetase, C-terminal domain"/>
    <property type="match status" value="1"/>
</dbReference>
<dbReference type="PROSITE" id="PS00211">
    <property type="entry name" value="ABC_TRANSPORTER_1"/>
    <property type="match status" value="2"/>
</dbReference>
<dbReference type="PANTHER" id="PTHR42855:SF2">
    <property type="entry name" value="DRUG RESISTANCE ABC TRANSPORTER,ATP-BINDING PROTEIN"/>
    <property type="match status" value="1"/>
</dbReference>
<dbReference type="FunFam" id="3.40.50.300:FF:000011">
    <property type="entry name" value="Putative ABC transporter ATP-binding component"/>
    <property type="match status" value="1"/>
</dbReference>
<protein>
    <submittedName>
        <fullName evidence="5">ABC transporter, ATP-binding protein</fullName>
    </submittedName>
</protein>
<comment type="caution">
    <text evidence="5">The sequence shown here is derived from an EMBL/GenBank/DDBJ whole genome shotgun (WGS) entry which is preliminary data.</text>
</comment>
<organism evidence="5 6">
    <name type="scientific">Pseudoramibacter alactolyticus ATCC 23263</name>
    <dbReference type="NCBI Taxonomy" id="887929"/>
    <lineage>
        <taxon>Bacteria</taxon>
        <taxon>Bacillati</taxon>
        <taxon>Bacillota</taxon>
        <taxon>Clostridia</taxon>
        <taxon>Eubacteriales</taxon>
        <taxon>Eubacteriaceae</taxon>
        <taxon>Pseudoramibacter</taxon>
    </lineage>
</organism>
<dbReference type="PROSITE" id="PS50893">
    <property type="entry name" value="ABC_TRANSPORTER_2"/>
    <property type="match status" value="2"/>
</dbReference>
<gene>
    <name evidence="5" type="ORF">HMP0721_0807</name>
</gene>
<dbReference type="Gene3D" id="3.40.50.300">
    <property type="entry name" value="P-loop containing nucleotide triphosphate hydrolases"/>
    <property type="match status" value="2"/>
</dbReference>